<dbReference type="RefSeq" id="WP_132974818.1">
    <property type="nucleotide sequence ID" value="NZ_SMAO01000001.1"/>
</dbReference>
<keyword evidence="1" id="KW-0812">Transmembrane</keyword>
<dbReference type="OrthoDB" id="5770504at2"/>
<keyword evidence="3" id="KW-1185">Reference proteome</keyword>
<feature type="transmembrane region" description="Helical" evidence="1">
    <location>
        <begin position="123"/>
        <end position="143"/>
    </location>
</feature>
<name>A0A4R3N5K0_9GAMM</name>
<comment type="caution">
    <text evidence="2">The sequence shown here is derived from an EMBL/GenBank/DDBJ whole genome shotgun (WGS) entry which is preliminary data.</text>
</comment>
<keyword evidence="1" id="KW-0472">Membrane</keyword>
<sequence>MRSGYLIVETRADQAGLVRIYSVDHQPAPASESTDPAMPRIRYAAFFGSLDVALMHAQTALHGCLIDVEAGLYRTDPLTAVAAVDAIDLGHQVQYLDPELAANPRLSAAIERRRMRRRWINRAWNAVGILAILLLLLLGQFPAV</sequence>
<dbReference type="AlphaFoldDB" id="A0A4R3N5K0"/>
<organism evidence="2 3">
    <name type="scientific">Thiobaca trueperi</name>
    <dbReference type="NCBI Taxonomy" id="127458"/>
    <lineage>
        <taxon>Bacteria</taxon>
        <taxon>Pseudomonadati</taxon>
        <taxon>Pseudomonadota</taxon>
        <taxon>Gammaproteobacteria</taxon>
        <taxon>Chromatiales</taxon>
        <taxon>Chromatiaceae</taxon>
        <taxon>Thiobaca</taxon>
    </lineage>
</organism>
<evidence type="ECO:0008006" key="4">
    <source>
        <dbReference type="Google" id="ProtNLM"/>
    </source>
</evidence>
<reference evidence="2 3" key="1">
    <citation type="submission" date="2019-03" db="EMBL/GenBank/DDBJ databases">
        <title>Genomic Encyclopedia of Type Strains, Phase IV (KMG-IV): sequencing the most valuable type-strain genomes for metagenomic binning, comparative biology and taxonomic classification.</title>
        <authorList>
            <person name="Goeker M."/>
        </authorList>
    </citation>
    <scope>NUCLEOTIDE SEQUENCE [LARGE SCALE GENOMIC DNA]</scope>
    <source>
        <strain evidence="2 3">DSM 13587</strain>
    </source>
</reference>
<dbReference type="Proteomes" id="UP000295717">
    <property type="component" value="Unassembled WGS sequence"/>
</dbReference>
<gene>
    <name evidence="2" type="ORF">EDC35_10117</name>
</gene>
<dbReference type="EMBL" id="SMAO01000001">
    <property type="protein sequence ID" value="TCT23707.1"/>
    <property type="molecule type" value="Genomic_DNA"/>
</dbReference>
<evidence type="ECO:0000256" key="1">
    <source>
        <dbReference type="SAM" id="Phobius"/>
    </source>
</evidence>
<proteinExistence type="predicted"/>
<evidence type="ECO:0000313" key="3">
    <source>
        <dbReference type="Proteomes" id="UP000295717"/>
    </source>
</evidence>
<evidence type="ECO:0000313" key="2">
    <source>
        <dbReference type="EMBL" id="TCT23707.1"/>
    </source>
</evidence>
<keyword evidence="1" id="KW-1133">Transmembrane helix</keyword>
<accession>A0A4R3N5K0</accession>
<protein>
    <recommendedName>
        <fullName evidence="4">Transmembrane protein</fullName>
    </recommendedName>
</protein>